<keyword evidence="4 6" id="KW-0564">Palmitate</keyword>
<reference evidence="9" key="1">
    <citation type="journal article" date="2014" name="Int. J. Syst. Evol. Microbiol.">
        <title>Complete genome sequence of Corynebacterium casei LMG S-19264T (=DSM 44701T), isolated from a smear-ripened cheese.</title>
        <authorList>
            <consortium name="US DOE Joint Genome Institute (JGI-PGF)"/>
            <person name="Walter F."/>
            <person name="Albersmeier A."/>
            <person name="Kalinowski J."/>
            <person name="Ruckert C."/>
        </authorList>
    </citation>
    <scope>NUCLEOTIDE SEQUENCE</scope>
    <source>
        <strain evidence="9">JCM 4391</strain>
    </source>
</reference>
<dbReference type="RefSeq" id="WP_229891729.1">
    <property type="nucleotide sequence ID" value="NZ_BMTP01000023.1"/>
</dbReference>
<dbReference type="Pfam" id="PF10647">
    <property type="entry name" value="Gmad1"/>
    <property type="match status" value="1"/>
</dbReference>
<dbReference type="AlphaFoldDB" id="A0A918I5D4"/>
<evidence type="ECO:0000313" key="9">
    <source>
        <dbReference type="EMBL" id="GGU64493.1"/>
    </source>
</evidence>
<dbReference type="GO" id="GO:0005886">
    <property type="term" value="C:plasma membrane"/>
    <property type="evidence" value="ECO:0007669"/>
    <property type="project" value="UniProtKB-SubCell"/>
</dbReference>
<dbReference type="EMBL" id="BMTP01000023">
    <property type="protein sequence ID" value="GGU64493.1"/>
    <property type="molecule type" value="Genomic_DNA"/>
</dbReference>
<evidence type="ECO:0000256" key="3">
    <source>
        <dbReference type="ARBA" id="ARBA00023136"/>
    </source>
</evidence>
<evidence type="ECO:0000256" key="7">
    <source>
        <dbReference type="SAM" id="SignalP"/>
    </source>
</evidence>
<keyword evidence="3 6" id="KW-0472">Membrane</keyword>
<comment type="caution">
    <text evidence="9">The sequence shown here is derived from an EMBL/GenBank/DDBJ whole genome shotgun (WGS) entry which is preliminary data.</text>
</comment>
<gene>
    <name evidence="6 9" type="primary">lpqB</name>
    <name evidence="9" type="ORF">GCM10010274_61480</name>
</gene>
<feature type="signal peptide" evidence="7">
    <location>
        <begin position="1"/>
        <end position="26"/>
    </location>
</feature>
<keyword evidence="10" id="KW-1185">Reference proteome</keyword>
<protein>
    <recommendedName>
        <fullName evidence="6">Lipoprotein LpqB</fullName>
    </recommendedName>
</protein>
<dbReference type="InterPro" id="IPR059026">
    <property type="entry name" value="LpqB_N"/>
</dbReference>
<keyword evidence="2 6" id="KW-0732">Signal</keyword>
<evidence type="ECO:0000256" key="6">
    <source>
        <dbReference type="HAMAP-Rule" id="MF_01373"/>
    </source>
</evidence>
<reference evidence="9" key="2">
    <citation type="submission" date="2020-09" db="EMBL/GenBank/DDBJ databases">
        <authorList>
            <person name="Sun Q."/>
            <person name="Ohkuma M."/>
        </authorList>
    </citation>
    <scope>NUCLEOTIDE SEQUENCE</scope>
    <source>
        <strain evidence="9">JCM 4391</strain>
    </source>
</reference>
<comment type="similarity">
    <text evidence="6">Belongs to the LpqB lipoprotein family.</text>
</comment>
<proteinExistence type="inferred from homology"/>
<feature type="chain" id="PRO_5039049753" description="Lipoprotein LpqB" evidence="7">
    <location>
        <begin position="27"/>
        <end position="619"/>
    </location>
</feature>
<keyword evidence="5 6" id="KW-0449">Lipoprotein</keyword>
<evidence type="ECO:0000256" key="2">
    <source>
        <dbReference type="ARBA" id="ARBA00022729"/>
    </source>
</evidence>
<dbReference type="SMART" id="SM00909">
    <property type="entry name" value="Germane"/>
    <property type="match status" value="1"/>
</dbReference>
<dbReference type="PROSITE" id="PS51257">
    <property type="entry name" value="PROKAR_LIPOPROTEIN"/>
    <property type="match status" value="1"/>
</dbReference>
<feature type="domain" description="GerMN" evidence="8">
    <location>
        <begin position="225"/>
        <end position="321"/>
    </location>
</feature>
<evidence type="ECO:0000256" key="5">
    <source>
        <dbReference type="ARBA" id="ARBA00023288"/>
    </source>
</evidence>
<dbReference type="InterPro" id="IPR019606">
    <property type="entry name" value="GerMN"/>
</dbReference>
<sequence>MGAERRHGRGRTVRAAVLAACGVLLAGCGSMPDSGDVSQVKASNPGDSQVRVYPVTPRENAEPDEIVNGFLEAMTGDDPGFATARTYLTKRAAREWKPEEGTTVLMAAPVSRPERSGIREAEDRRVYSLHGAKVATVDGRHAYRPVRTTTYSGAIQLVRAPGPDGKGKEWRIDNLPPGLLLGESDFQRNYRAVNKYYFASGRHWVVADPVYIRQRQDPVTRMDPVAQTVKALLEGPTNWLEPAVDSSFPTGVALKDGVTSLTPDDQNKLKVPLNEKADNIGFGTCRRMAAQLLFTLGDLASTRVEQVELQRADGGTLCLMGESQKENYRPDPSGGIRAANSYFIAASGRVSKLESGAENVGKPSPVPGPFGNGSVRASKVAVDRDERRAAVVSDDDQLLRVASVVSDGAGELPPPVVRSKGANPADRLSAPSWDGRGGLWVADRDPANPRLLFLPDGAEEPVQVAAPWLADGMRIEALRVSEDGVRMALLLKEGDRTTLHIGRVERRGTGAKQTVQVVDPQAIAPRMESVTSVSWAGQSRLVVLGKLAGGVQQVRYIQTDGSTSAAAIPGLNQVKVVAASNNERAPLVAASADDGIVRLYAGANWQPMVEKGTFPVYPG</sequence>
<evidence type="ECO:0000259" key="8">
    <source>
        <dbReference type="SMART" id="SM00909"/>
    </source>
</evidence>
<dbReference type="Proteomes" id="UP000636661">
    <property type="component" value="Unassembled WGS sequence"/>
</dbReference>
<accession>A0A918I5D4</accession>
<dbReference type="HAMAP" id="MF_01373">
    <property type="entry name" value="LpqB_lipoprot"/>
    <property type="match status" value="1"/>
</dbReference>
<comment type="subcellular location">
    <subcellularLocation>
        <location evidence="6">Cell membrane</location>
        <topology evidence="6">Lipid-anchor</topology>
    </subcellularLocation>
</comment>
<evidence type="ECO:0000256" key="4">
    <source>
        <dbReference type="ARBA" id="ARBA00023139"/>
    </source>
</evidence>
<dbReference type="SUPFAM" id="SSF63829">
    <property type="entry name" value="Calcium-dependent phosphotriesterase"/>
    <property type="match status" value="1"/>
</dbReference>
<organism evidence="9 10">
    <name type="scientific">Streptomyces lavendofoliae</name>
    <dbReference type="NCBI Taxonomy" id="67314"/>
    <lineage>
        <taxon>Bacteria</taxon>
        <taxon>Bacillati</taxon>
        <taxon>Actinomycetota</taxon>
        <taxon>Actinomycetes</taxon>
        <taxon>Kitasatosporales</taxon>
        <taxon>Streptomycetaceae</taxon>
        <taxon>Streptomyces</taxon>
    </lineage>
</organism>
<dbReference type="Pfam" id="PF25976">
    <property type="entry name" value="LpqB_N"/>
    <property type="match status" value="1"/>
</dbReference>
<keyword evidence="1 6" id="KW-1003">Cell membrane</keyword>
<dbReference type="Pfam" id="PF10646">
    <property type="entry name" value="Germane"/>
    <property type="match status" value="1"/>
</dbReference>
<evidence type="ECO:0000313" key="10">
    <source>
        <dbReference type="Proteomes" id="UP000636661"/>
    </source>
</evidence>
<dbReference type="InterPro" id="IPR018910">
    <property type="entry name" value="LpqB_C"/>
</dbReference>
<dbReference type="InterPro" id="IPR023959">
    <property type="entry name" value="LpqB"/>
</dbReference>
<evidence type="ECO:0000256" key="1">
    <source>
        <dbReference type="ARBA" id="ARBA00022475"/>
    </source>
</evidence>
<name>A0A918I5D4_9ACTN</name>